<dbReference type="Proteomes" id="UP000703269">
    <property type="component" value="Unassembled WGS sequence"/>
</dbReference>
<name>A0A9P3FX08_9APHY</name>
<sequence>MRTALAKNFPPRQRPRSAQRDEARGPLRQAIFPPEFTQPPTTSEARSFLFDRPFLPPPLPLDARRAASGARPSPSLRAARSASRGTTP</sequence>
<comment type="caution">
    <text evidence="2">The sequence shown here is derived from an EMBL/GenBank/DDBJ whole genome shotgun (WGS) entry which is preliminary data.</text>
</comment>
<gene>
    <name evidence="2" type="ORF">PsYK624_007280</name>
</gene>
<keyword evidence="3" id="KW-1185">Reference proteome</keyword>
<feature type="region of interest" description="Disordered" evidence="1">
    <location>
        <begin position="1"/>
        <end position="88"/>
    </location>
</feature>
<reference evidence="2 3" key="1">
    <citation type="submission" date="2021-08" db="EMBL/GenBank/DDBJ databases">
        <title>Draft Genome Sequence of Phanerochaete sordida strain YK-624.</title>
        <authorList>
            <person name="Mori T."/>
            <person name="Dohra H."/>
            <person name="Suzuki T."/>
            <person name="Kawagishi H."/>
            <person name="Hirai H."/>
        </authorList>
    </citation>
    <scope>NUCLEOTIDE SEQUENCE [LARGE SCALE GENOMIC DNA]</scope>
    <source>
        <strain evidence="2 3">YK-624</strain>
    </source>
</reference>
<proteinExistence type="predicted"/>
<accession>A0A9P3FX08</accession>
<evidence type="ECO:0000313" key="2">
    <source>
        <dbReference type="EMBL" id="GJE84652.1"/>
    </source>
</evidence>
<dbReference type="EMBL" id="BPQB01000001">
    <property type="protein sequence ID" value="GJE84652.1"/>
    <property type="molecule type" value="Genomic_DNA"/>
</dbReference>
<feature type="compositionally biased region" description="Low complexity" evidence="1">
    <location>
        <begin position="66"/>
        <end position="88"/>
    </location>
</feature>
<protein>
    <submittedName>
        <fullName evidence="2">Uncharacterized protein</fullName>
    </submittedName>
</protein>
<dbReference type="AlphaFoldDB" id="A0A9P3FX08"/>
<organism evidence="2 3">
    <name type="scientific">Phanerochaete sordida</name>
    <dbReference type="NCBI Taxonomy" id="48140"/>
    <lineage>
        <taxon>Eukaryota</taxon>
        <taxon>Fungi</taxon>
        <taxon>Dikarya</taxon>
        <taxon>Basidiomycota</taxon>
        <taxon>Agaricomycotina</taxon>
        <taxon>Agaricomycetes</taxon>
        <taxon>Polyporales</taxon>
        <taxon>Phanerochaetaceae</taxon>
        <taxon>Phanerochaete</taxon>
    </lineage>
</organism>
<evidence type="ECO:0000256" key="1">
    <source>
        <dbReference type="SAM" id="MobiDB-lite"/>
    </source>
</evidence>
<evidence type="ECO:0000313" key="3">
    <source>
        <dbReference type="Proteomes" id="UP000703269"/>
    </source>
</evidence>